<dbReference type="Proteomes" id="UP000199165">
    <property type="component" value="Unassembled WGS sequence"/>
</dbReference>
<keyword evidence="3" id="KW-1185">Reference proteome</keyword>
<feature type="compositionally biased region" description="Basic and acidic residues" evidence="1">
    <location>
        <begin position="1"/>
        <end position="12"/>
    </location>
</feature>
<feature type="compositionally biased region" description="Basic and acidic residues" evidence="1">
    <location>
        <begin position="39"/>
        <end position="52"/>
    </location>
</feature>
<dbReference type="EMBL" id="FPAT01000002">
    <property type="protein sequence ID" value="SFT49325.1"/>
    <property type="molecule type" value="Genomic_DNA"/>
</dbReference>
<dbReference type="RefSeq" id="WP_092974839.1">
    <property type="nucleotide sequence ID" value="NZ_FPAT01000002.1"/>
</dbReference>
<name>A0A1I6YFL2_9ACTN</name>
<feature type="compositionally biased region" description="Polar residues" evidence="1">
    <location>
        <begin position="53"/>
        <end position="63"/>
    </location>
</feature>
<feature type="compositionally biased region" description="Polar residues" evidence="1">
    <location>
        <begin position="114"/>
        <end position="131"/>
    </location>
</feature>
<feature type="compositionally biased region" description="Low complexity" evidence="1">
    <location>
        <begin position="64"/>
        <end position="78"/>
    </location>
</feature>
<evidence type="ECO:0000256" key="1">
    <source>
        <dbReference type="SAM" id="MobiDB-lite"/>
    </source>
</evidence>
<gene>
    <name evidence="2" type="ORF">SAMN04487904_102500</name>
</gene>
<proteinExistence type="predicted"/>
<accession>A0A1I6YFL2</accession>
<dbReference type="AlphaFoldDB" id="A0A1I6YFL2"/>
<protein>
    <submittedName>
        <fullName evidence="2">Uncharacterized protein</fullName>
    </submittedName>
</protein>
<reference evidence="3" key="1">
    <citation type="submission" date="2016-10" db="EMBL/GenBank/DDBJ databases">
        <authorList>
            <person name="Varghese N."/>
            <person name="Submissions S."/>
        </authorList>
    </citation>
    <scope>NUCLEOTIDE SEQUENCE [LARGE SCALE GENOMIC DNA]</scope>
    <source>
        <strain evidence="3">DSM 45501</strain>
    </source>
</reference>
<feature type="region of interest" description="Disordered" evidence="1">
    <location>
        <begin position="1"/>
        <end position="165"/>
    </location>
</feature>
<evidence type="ECO:0000313" key="2">
    <source>
        <dbReference type="EMBL" id="SFT49325.1"/>
    </source>
</evidence>
<feature type="compositionally biased region" description="Basic and acidic residues" evidence="1">
    <location>
        <begin position="155"/>
        <end position="165"/>
    </location>
</feature>
<feature type="compositionally biased region" description="Basic and acidic residues" evidence="1">
    <location>
        <begin position="79"/>
        <end position="110"/>
    </location>
</feature>
<organism evidence="2 3">
    <name type="scientific">Actinopolyspora righensis</name>
    <dbReference type="NCBI Taxonomy" id="995060"/>
    <lineage>
        <taxon>Bacteria</taxon>
        <taxon>Bacillati</taxon>
        <taxon>Actinomycetota</taxon>
        <taxon>Actinomycetes</taxon>
        <taxon>Actinopolysporales</taxon>
        <taxon>Actinopolysporaceae</taxon>
        <taxon>Actinopolyspora</taxon>
        <taxon>Actinopolyspora alba group</taxon>
    </lineage>
</organism>
<sequence length="165" mass="18980">MDPRNRADETLARARARGAFVVTPDSATSPMDAAQTVRIPRDSVRDVERDDPSSTQLIPDSTGQSSQREQRSNQQEQQNPRREQPNQWDRGPRQGEQESTRQPEPQRPEQQRSAQYHPSEQPTAEQPTTEQRAWPTYDSDSPTTPHRIDNAAYQHDPRRGPQRFD</sequence>
<evidence type="ECO:0000313" key="3">
    <source>
        <dbReference type="Proteomes" id="UP000199165"/>
    </source>
</evidence>